<gene>
    <name evidence="2" type="ORF">I4641_22225</name>
</gene>
<evidence type="ECO:0000313" key="2">
    <source>
        <dbReference type="EMBL" id="MCC0179672.1"/>
    </source>
</evidence>
<dbReference type="InterPro" id="IPR044925">
    <property type="entry name" value="His-Me_finger_sf"/>
</dbReference>
<dbReference type="GO" id="GO:0016788">
    <property type="term" value="F:hydrolase activity, acting on ester bonds"/>
    <property type="evidence" value="ECO:0007669"/>
    <property type="project" value="InterPro"/>
</dbReference>
<keyword evidence="2" id="KW-0378">Hydrolase</keyword>
<dbReference type="Pfam" id="PF13392">
    <property type="entry name" value="HNH_3"/>
    <property type="match status" value="1"/>
</dbReference>
<name>A0A964BY85_9CYAN</name>
<protein>
    <submittedName>
        <fullName evidence="2">HNH endonuclease</fullName>
    </submittedName>
</protein>
<proteinExistence type="predicted"/>
<dbReference type="InterPro" id="IPR010902">
    <property type="entry name" value="NUMOD4"/>
</dbReference>
<keyword evidence="2" id="KW-0255">Endonuclease</keyword>
<dbReference type="Pfam" id="PF07463">
    <property type="entry name" value="NUMOD4"/>
    <property type="match status" value="1"/>
</dbReference>
<accession>A0A964BY85</accession>
<dbReference type="AlphaFoldDB" id="A0A964BY85"/>
<comment type="caution">
    <text evidence="2">The sequence shown here is derived from an EMBL/GenBank/DDBJ whole genome shotgun (WGS) entry which is preliminary data.</text>
</comment>
<evidence type="ECO:0000313" key="3">
    <source>
        <dbReference type="Proteomes" id="UP000729733"/>
    </source>
</evidence>
<feature type="domain" description="HTH cro/C1-type" evidence="1">
    <location>
        <begin position="133"/>
        <end position="158"/>
    </location>
</feature>
<dbReference type="CDD" id="cd00093">
    <property type="entry name" value="HTH_XRE"/>
    <property type="match status" value="1"/>
</dbReference>
<sequence>MDENLVLRHAPEYWQTIEEFPNYLISNLGRVKSKKTRKILKPYKTNRGYLTVGFWLEGRKKRVSIHRLVAQAFLLNPGNLPEVNHINGCKTDNTLVNLEYCTRRSNVIHAFRTGLQKTKLSKKMVLKVFEYRKQGLSLREVGKLLGVSHSTIWEIEKGLIYQDL</sequence>
<dbReference type="GO" id="GO:0004519">
    <property type="term" value="F:endonuclease activity"/>
    <property type="evidence" value="ECO:0007669"/>
    <property type="project" value="UniProtKB-KW"/>
</dbReference>
<keyword evidence="3" id="KW-1185">Reference proteome</keyword>
<dbReference type="EMBL" id="JADWDC010000102">
    <property type="protein sequence ID" value="MCC0179672.1"/>
    <property type="molecule type" value="Genomic_DNA"/>
</dbReference>
<keyword evidence="2" id="KW-0540">Nuclease</keyword>
<dbReference type="SUPFAM" id="SSF54060">
    <property type="entry name" value="His-Me finger endonucleases"/>
    <property type="match status" value="1"/>
</dbReference>
<dbReference type="InterPro" id="IPR003615">
    <property type="entry name" value="HNH_nuc"/>
</dbReference>
<dbReference type="PROSITE" id="PS50943">
    <property type="entry name" value="HTH_CROC1"/>
    <property type="match status" value="1"/>
</dbReference>
<dbReference type="RefSeq" id="WP_369426867.1">
    <property type="nucleotide sequence ID" value="NZ_JADWDC010000102.1"/>
</dbReference>
<dbReference type="Proteomes" id="UP000729733">
    <property type="component" value="Unassembled WGS sequence"/>
</dbReference>
<evidence type="ECO:0000259" key="1">
    <source>
        <dbReference type="PROSITE" id="PS50943"/>
    </source>
</evidence>
<reference evidence="2" key="1">
    <citation type="journal article" date="2021" name="Antonie Van Leeuwenhoek">
        <title>Draft genome and description of Waterburya agarophytonicola gen. nov. sp. nov. (Pleurocapsales, Cyanobacteria): a seaweed symbiont.</title>
        <authorList>
            <person name="Bonthond G."/>
            <person name="Shalygin S."/>
            <person name="Bayer T."/>
            <person name="Weinberger F."/>
        </authorList>
    </citation>
    <scope>NUCLEOTIDE SEQUENCE</scope>
    <source>
        <strain evidence="2">KI4</strain>
    </source>
</reference>
<dbReference type="Gene3D" id="3.90.75.20">
    <property type="match status" value="1"/>
</dbReference>
<dbReference type="InterPro" id="IPR001387">
    <property type="entry name" value="Cro/C1-type_HTH"/>
</dbReference>
<organism evidence="2 3">
    <name type="scientific">Waterburya agarophytonicola KI4</name>
    <dbReference type="NCBI Taxonomy" id="2874699"/>
    <lineage>
        <taxon>Bacteria</taxon>
        <taxon>Bacillati</taxon>
        <taxon>Cyanobacteriota</taxon>
        <taxon>Cyanophyceae</taxon>
        <taxon>Pleurocapsales</taxon>
        <taxon>Hyellaceae</taxon>
        <taxon>Waterburya</taxon>
        <taxon>Waterburya agarophytonicola</taxon>
    </lineage>
</organism>